<accession>A0A8S1NGP0</accession>
<feature type="domain" description="MHD" evidence="6">
    <location>
        <begin position="175"/>
        <end position="431"/>
    </location>
</feature>
<dbReference type="GO" id="GO:0030131">
    <property type="term" value="C:clathrin adaptor complex"/>
    <property type="evidence" value="ECO:0007669"/>
    <property type="project" value="InterPro"/>
</dbReference>
<comment type="similarity">
    <text evidence="5">Belongs to the adaptor complexes medium subunit family.</text>
</comment>
<dbReference type="InterPro" id="IPR050431">
    <property type="entry name" value="Adaptor_comp_med_subunit"/>
</dbReference>
<dbReference type="Pfam" id="PF00928">
    <property type="entry name" value="Adap_comp_sub"/>
    <property type="match status" value="1"/>
</dbReference>
<dbReference type="InterPro" id="IPR018240">
    <property type="entry name" value="Clathrin_mu_CS"/>
</dbReference>
<protein>
    <recommendedName>
        <fullName evidence="6">MHD domain-containing protein</fullName>
    </recommendedName>
</protein>
<dbReference type="PROSITE" id="PS00990">
    <property type="entry name" value="CLAT_ADAPTOR_M_1"/>
    <property type="match status" value="1"/>
</dbReference>
<dbReference type="AlphaFoldDB" id="A0A8S1NGP0"/>
<proteinExistence type="inferred from homology"/>
<dbReference type="PROSITE" id="PS51072">
    <property type="entry name" value="MHD"/>
    <property type="match status" value="1"/>
</dbReference>
<reference evidence="7" key="1">
    <citation type="submission" date="2021-01" db="EMBL/GenBank/DDBJ databases">
        <authorList>
            <consortium name="Genoscope - CEA"/>
            <person name="William W."/>
        </authorList>
    </citation>
    <scope>NUCLEOTIDE SEQUENCE</scope>
</reference>
<dbReference type="InterPro" id="IPR022775">
    <property type="entry name" value="AP_mu_sigma_su"/>
</dbReference>
<dbReference type="PANTHER" id="PTHR10529">
    <property type="entry name" value="AP COMPLEX SUBUNIT MU"/>
    <property type="match status" value="1"/>
</dbReference>
<dbReference type="FunFam" id="3.30.450.60:FF:000002">
    <property type="entry name" value="AP-2 complex subunit mu, putative"/>
    <property type="match status" value="1"/>
</dbReference>
<keyword evidence="2 5" id="KW-0813">Transport</keyword>
<evidence type="ECO:0000256" key="4">
    <source>
        <dbReference type="ARBA" id="ARBA00023136"/>
    </source>
</evidence>
<evidence type="ECO:0000256" key="2">
    <source>
        <dbReference type="ARBA" id="ARBA00022448"/>
    </source>
</evidence>
<dbReference type="InterPro" id="IPR001392">
    <property type="entry name" value="Clathrin_mu"/>
</dbReference>
<gene>
    <name evidence="7" type="ORF">PPRIM_AZ9-3.1.T0890106</name>
</gene>
<dbReference type="Pfam" id="PF01217">
    <property type="entry name" value="Clat_adaptor_s"/>
    <property type="match status" value="1"/>
</dbReference>
<evidence type="ECO:0000256" key="3">
    <source>
        <dbReference type="ARBA" id="ARBA00022927"/>
    </source>
</evidence>
<evidence type="ECO:0000313" key="7">
    <source>
        <dbReference type="EMBL" id="CAD8091878.1"/>
    </source>
</evidence>
<dbReference type="CDD" id="cd09250">
    <property type="entry name" value="AP-1_Mu1_Cterm"/>
    <property type="match status" value="1"/>
</dbReference>
<comment type="caution">
    <text evidence="7">The sequence shown here is derived from an EMBL/GenBank/DDBJ whole genome shotgun (WGS) entry which is preliminary data.</text>
</comment>
<dbReference type="OMA" id="HSRLEIM"/>
<name>A0A8S1NGP0_PARPR</name>
<dbReference type="InterPro" id="IPR028565">
    <property type="entry name" value="MHD"/>
</dbReference>
<evidence type="ECO:0000256" key="1">
    <source>
        <dbReference type="ARBA" id="ARBA00004308"/>
    </source>
</evidence>
<organism evidence="7 8">
    <name type="scientific">Paramecium primaurelia</name>
    <dbReference type="NCBI Taxonomy" id="5886"/>
    <lineage>
        <taxon>Eukaryota</taxon>
        <taxon>Sar</taxon>
        <taxon>Alveolata</taxon>
        <taxon>Ciliophora</taxon>
        <taxon>Intramacronucleata</taxon>
        <taxon>Oligohymenophorea</taxon>
        <taxon>Peniculida</taxon>
        <taxon>Parameciidae</taxon>
        <taxon>Paramecium</taxon>
    </lineage>
</organism>
<keyword evidence="8" id="KW-1185">Reference proteome</keyword>
<dbReference type="GO" id="GO:0016192">
    <property type="term" value="P:vesicle-mediated transport"/>
    <property type="evidence" value="ECO:0007669"/>
    <property type="project" value="InterPro"/>
</dbReference>
<dbReference type="GO" id="GO:0006886">
    <property type="term" value="P:intracellular protein transport"/>
    <property type="evidence" value="ECO:0007669"/>
    <property type="project" value="InterPro"/>
</dbReference>
<evidence type="ECO:0000313" key="8">
    <source>
        <dbReference type="Proteomes" id="UP000688137"/>
    </source>
</evidence>
<dbReference type="Proteomes" id="UP000688137">
    <property type="component" value="Unassembled WGS sequence"/>
</dbReference>
<comment type="subcellular location">
    <subcellularLocation>
        <location evidence="1">Endomembrane system</location>
    </subcellularLocation>
</comment>
<dbReference type="GO" id="GO:0012505">
    <property type="term" value="C:endomembrane system"/>
    <property type="evidence" value="ECO:0007669"/>
    <property type="project" value="UniProtKB-SubCell"/>
</dbReference>
<evidence type="ECO:0000259" key="6">
    <source>
        <dbReference type="PROSITE" id="PS51072"/>
    </source>
</evidence>
<dbReference type="EMBL" id="CAJJDM010000092">
    <property type="protein sequence ID" value="CAD8091878.1"/>
    <property type="molecule type" value="Genomic_DNA"/>
</dbReference>
<keyword evidence="3 5" id="KW-0653">Protein transport</keyword>
<evidence type="ECO:0000256" key="5">
    <source>
        <dbReference type="PIRNR" id="PIRNR005992"/>
    </source>
</evidence>
<keyword evidence="4" id="KW-0472">Membrane</keyword>
<sequence>MFGISSIYILDQKGRVLITRQYRNELPANIHETFNKKLLEFDEYTQKPVMIDKDGYTYIFIRHNNLIFMTVCSQNANCLMIFSFLFRLVQVLQEYFVNVEEESIRDNFVVVYELLDEMLDNGYPQTTEFKILKEFIKTESFQLKDKKQPEQTNFNVVALVSNKISWRKEGIKYKKNEVFLDVIEKLNMLIGQQGNVIKSEIIGQVQVKCMLSGMPELKLGLNDKAFFEAQGRQSKSRAVEFDDIKFHQCVRLSKFENERVIQFTPPDGDFELISYRLDIRVKPLFSVDVLIERKSATKIEFLVKAKSNFKPKSTANNVEIFVPVPDDAEQPQFRTAHGSVNYMPEKEAMCWSIKQFGGQRDFMMNAVFHLPTIVSPNRDKFQKMPINITFEIPYFTVSGFQVRYLKIQDKSGYNALPWVRYITQNGEYQIRMN</sequence>
<dbReference type="PIRSF" id="PIRSF005992">
    <property type="entry name" value="Clathrin_mu"/>
    <property type="match status" value="1"/>
</dbReference>